<comment type="caution">
    <text evidence="1">The sequence shown here is derived from an EMBL/GenBank/DDBJ whole genome shotgun (WGS) entry which is preliminary data.</text>
</comment>
<reference evidence="1 2" key="1">
    <citation type="submission" date="2014-06" db="EMBL/GenBank/DDBJ databases">
        <authorList>
            <person name="Le Roux F."/>
        </authorList>
    </citation>
    <scope>NUCLEOTIDE SEQUENCE [LARGE SCALE GENOMIC DNA]</scope>
    <source>
        <strain evidence="1 2">J2-31</strain>
    </source>
</reference>
<gene>
    <name evidence="1" type="ORF">VCR31J2_1270704</name>
</gene>
<dbReference type="Proteomes" id="UP000041625">
    <property type="component" value="Unassembled WGS sequence"/>
</dbReference>
<accession>A0AA87BYV2</accession>
<name>A0AA87BYV2_9VIBR</name>
<proteinExistence type="predicted"/>
<protein>
    <submittedName>
        <fullName evidence="1">Uncharacterized protein</fullName>
    </submittedName>
</protein>
<dbReference type="AlphaFoldDB" id="A0AA87BYV2"/>
<dbReference type="EMBL" id="CCKJ01000032">
    <property type="protein sequence ID" value="CDT63480.1"/>
    <property type="molecule type" value="Genomic_DNA"/>
</dbReference>
<evidence type="ECO:0000313" key="1">
    <source>
        <dbReference type="EMBL" id="CDT63480.1"/>
    </source>
</evidence>
<organism evidence="1 2">
    <name type="scientific">Vibrio coralliirubri</name>
    <dbReference type="NCBI Taxonomy" id="1516159"/>
    <lineage>
        <taxon>Bacteria</taxon>
        <taxon>Pseudomonadati</taxon>
        <taxon>Pseudomonadota</taxon>
        <taxon>Gammaproteobacteria</taxon>
        <taxon>Vibrionales</taxon>
        <taxon>Vibrionaceae</taxon>
        <taxon>Vibrio</taxon>
    </lineage>
</organism>
<sequence length="40" mass="4726">MGKPIKKLITRDVSVSIWDFKRGILISFYRFYDSMVLMVA</sequence>
<evidence type="ECO:0000313" key="2">
    <source>
        <dbReference type="Proteomes" id="UP000041625"/>
    </source>
</evidence>
<keyword evidence="2" id="KW-1185">Reference proteome</keyword>